<dbReference type="InterPro" id="IPR015410">
    <property type="entry name" value="DUF1985"/>
</dbReference>
<feature type="region of interest" description="Disordered" evidence="4">
    <location>
        <begin position="459"/>
        <end position="485"/>
    </location>
</feature>
<feature type="region of interest" description="Disordered" evidence="4">
    <location>
        <begin position="651"/>
        <end position="675"/>
    </location>
</feature>
<keyword evidence="5" id="KW-0472">Membrane</keyword>
<feature type="compositionally biased region" description="Low complexity" evidence="4">
    <location>
        <begin position="466"/>
        <end position="476"/>
    </location>
</feature>
<dbReference type="SUPFAM" id="SSF54001">
    <property type="entry name" value="Cysteine proteinases"/>
    <property type="match status" value="1"/>
</dbReference>
<feature type="transmembrane region" description="Helical" evidence="5">
    <location>
        <begin position="66"/>
        <end position="85"/>
    </location>
</feature>
<dbReference type="Gene3D" id="3.40.395.10">
    <property type="entry name" value="Adenoviral Proteinase, Chain A"/>
    <property type="match status" value="1"/>
</dbReference>
<evidence type="ECO:0000256" key="2">
    <source>
        <dbReference type="ARBA" id="ARBA00022670"/>
    </source>
</evidence>
<comment type="caution">
    <text evidence="7">The sequence shown here is derived from an EMBL/GenBank/DDBJ whole genome shotgun (WGS) entry which is preliminary data.</text>
</comment>
<sequence>MEDYVNNPANMHHFSLMNTKTFVNLKGSGGNIWEVFEVLDDARPSLGVAISGILLMLTLRIHGIRYIIIYHFLSVIWIYEMIPAVRACGFASRKNKDLPRMKRWSGTKKLKWVDVNKIWSKMQHDFSLMNTKAFANLKGSGGNIWEVFEVLDDARRAIFRNTVFGYFIDVPRLQGDALLFHKMFLHQIRPDPVLSPDGIKRLYFRVGNTKMVYGPKEFCLITGFNFGEYPKNIGRKGSEKLISSKKRCLLRERLFPDHTNSSVKIGDLKSLILNQTFLALDDLDAVRVCLIYILCEGFLGKEVNDRVPQDWFYLAENLDLWNSFAWGSYLWDFTYVDLEDTWNKIHHYLSLPERGQTLKYSVSGFTAPIRIWIYEMIPAVRACGFALRKNKDLPRMKRWSGTKKLKWVDVNKIWSKMQGLPPRQNMLPGDGEMTSFYYMSFQEYVYGEGKAVPSPVRDHFRRQDESSSSMSSSGRSYGRGRGSGKHKLDELLKRVHALEQHVFMNQQKPTEVFFEEVNNEQFWNDIIFEEPTVSQRNYDEQVVQDEVMNKNNTTQNVFGDTQDDKVLEEGTQYAGNKFDDDVCDVNDYSEVKEWEERNDNAGNKFDDDVPDEDELIIMGNVDYFHDDDDDKEVTPDKPRSRKPSQFLCTPYTELHTTPKQKRRTKKKVGMKSTSPVPPPVFGVAHDFSRLRLQPYVAGGEDVIQNYVLHSYDVQHRLFNFVLDRDFWSSLFGHTHDGWLESASDRHTIMSPNFFVSHVLEEGQDWRAFMDGIATYPNFMVAWWDVDTVLLSIHSSPNHWLFWELRLASMEVHIYDSLGRGAYEKFQSEGIFSKFERRVANYLDKIKYWARRNIPRIPLNMQFIYEENVPQQSSHLGDCGVFLCMFMEQLVSGQPIRVLIDPKNATLEFRLRMAKIIWGSSLAPL</sequence>
<evidence type="ECO:0000259" key="6">
    <source>
        <dbReference type="PROSITE" id="PS50600"/>
    </source>
</evidence>
<keyword evidence="5" id="KW-0812">Transmembrane</keyword>
<evidence type="ECO:0000313" key="8">
    <source>
        <dbReference type="Proteomes" id="UP000235145"/>
    </source>
</evidence>
<dbReference type="PANTHER" id="PTHR48449">
    <property type="entry name" value="DUF1985 DOMAIN-CONTAINING PROTEIN"/>
    <property type="match status" value="1"/>
</dbReference>
<keyword evidence="3" id="KW-0378">Hydrolase</keyword>
<feature type="compositionally biased region" description="Basic residues" evidence="4">
    <location>
        <begin position="658"/>
        <end position="669"/>
    </location>
</feature>
<organism evidence="7 8">
    <name type="scientific">Lactuca sativa</name>
    <name type="common">Garden lettuce</name>
    <dbReference type="NCBI Taxonomy" id="4236"/>
    <lineage>
        <taxon>Eukaryota</taxon>
        <taxon>Viridiplantae</taxon>
        <taxon>Streptophyta</taxon>
        <taxon>Embryophyta</taxon>
        <taxon>Tracheophyta</taxon>
        <taxon>Spermatophyta</taxon>
        <taxon>Magnoliopsida</taxon>
        <taxon>eudicotyledons</taxon>
        <taxon>Gunneridae</taxon>
        <taxon>Pentapetalae</taxon>
        <taxon>asterids</taxon>
        <taxon>campanulids</taxon>
        <taxon>Asterales</taxon>
        <taxon>Asteraceae</taxon>
        <taxon>Cichorioideae</taxon>
        <taxon>Cichorieae</taxon>
        <taxon>Lactucinae</taxon>
        <taxon>Lactuca</taxon>
    </lineage>
</organism>
<dbReference type="Pfam" id="PF09331">
    <property type="entry name" value="DUF1985"/>
    <property type="match status" value="1"/>
</dbReference>
<dbReference type="PROSITE" id="PS50600">
    <property type="entry name" value="ULP_PROTEASE"/>
    <property type="match status" value="1"/>
</dbReference>
<feature type="domain" description="Ubiquitin-like protease family profile" evidence="6">
    <location>
        <begin position="711"/>
        <end position="889"/>
    </location>
</feature>
<dbReference type="Pfam" id="PF02902">
    <property type="entry name" value="Peptidase_C48"/>
    <property type="match status" value="1"/>
</dbReference>
<gene>
    <name evidence="7" type="ORF">LSAT_V11C300102850</name>
</gene>
<dbReference type="EMBL" id="NBSK02000003">
    <property type="protein sequence ID" value="KAJ0217803.1"/>
    <property type="molecule type" value="Genomic_DNA"/>
</dbReference>
<dbReference type="InterPro" id="IPR038765">
    <property type="entry name" value="Papain-like_cys_pep_sf"/>
</dbReference>
<dbReference type="GO" id="GO:0016926">
    <property type="term" value="P:protein desumoylation"/>
    <property type="evidence" value="ECO:0000318"/>
    <property type="project" value="GO_Central"/>
</dbReference>
<comment type="similarity">
    <text evidence="1">Belongs to the peptidase C48 family.</text>
</comment>
<evidence type="ECO:0000256" key="1">
    <source>
        <dbReference type="ARBA" id="ARBA00005234"/>
    </source>
</evidence>
<reference evidence="7 8" key="1">
    <citation type="journal article" date="2017" name="Nat. Commun.">
        <title>Genome assembly with in vitro proximity ligation data and whole-genome triplication in lettuce.</title>
        <authorList>
            <person name="Reyes-Chin-Wo S."/>
            <person name="Wang Z."/>
            <person name="Yang X."/>
            <person name="Kozik A."/>
            <person name="Arikit S."/>
            <person name="Song C."/>
            <person name="Xia L."/>
            <person name="Froenicke L."/>
            <person name="Lavelle D.O."/>
            <person name="Truco M.J."/>
            <person name="Xia R."/>
            <person name="Zhu S."/>
            <person name="Xu C."/>
            <person name="Xu H."/>
            <person name="Xu X."/>
            <person name="Cox K."/>
            <person name="Korf I."/>
            <person name="Meyers B.C."/>
            <person name="Michelmore R.W."/>
        </authorList>
    </citation>
    <scope>NUCLEOTIDE SEQUENCE [LARGE SCALE GENOMIC DNA]</scope>
    <source>
        <strain evidence="8">cv. Salinas</strain>
        <tissue evidence="7">Seedlings</tissue>
    </source>
</reference>
<dbReference type="GO" id="GO:0006508">
    <property type="term" value="P:proteolysis"/>
    <property type="evidence" value="ECO:0007669"/>
    <property type="project" value="UniProtKB-KW"/>
</dbReference>
<dbReference type="PANTHER" id="PTHR48449:SF1">
    <property type="entry name" value="DUF1985 DOMAIN-CONTAINING PROTEIN"/>
    <property type="match status" value="1"/>
</dbReference>
<dbReference type="GO" id="GO:0005634">
    <property type="term" value="C:nucleus"/>
    <property type="evidence" value="ECO:0000318"/>
    <property type="project" value="GO_Central"/>
</dbReference>
<keyword evidence="5" id="KW-1133">Transmembrane helix</keyword>
<protein>
    <recommendedName>
        <fullName evidence="6">Ubiquitin-like protease family profile domain-containing protein</fullName>
    </recommendedName>
</protein>
<evidence type="ECO:0000313" key="7">
    <source>
        <dbReference type="EMBL" id="KAJ0217803.1"/>
    </source>
</evidence>
<keyword evidence="2" id="KW-0645">Protease</keyword>
<evidence type="ECO:0000256" key="5">
    <source>
        <dbReference type="SAM" id="Phobius"/>
    </source>
</evidence>
<dbReference type="InterPro" id="IPR003653">
    <property type="entry name" value="Peptidase_C48_C"/>
</dbReference>
<evidence type="ECO:0000256" key="3">
    <source>
        <dbReference type="ARBA" id="ARBA00022801"/>
    </source>
</evidence>
<keyword evidence="8" id="KW-1185">Reference proteome</keyword>
<accession>A0A9R1W623</accession>
<dbReference type="GO" id="GO:0016929">
    <property type="term" value="F:deSUMOylase activity"/>
    <property type="evidence" value="ECO:0000318"/>
    <property type="project" value="GO_Central"/>
</dbReference>
<dbReference type="Proteomes" id="UP000235145">
    <property type="component" value="Unassembled WGS sequence"/>
</dbReference>
<proteinExistence type="inferred from homology"/>
<evidence type="ECO:0000256" key="4">
    <source>
        <dbReference type="SAM" id="MobiDB-lite"/>
    </source>
</evidence>
<dbReference type="AlphaFoldDB" id="A0A9R1W623"/>
<name>A0A9R1W623_LACSA</name>
<feature type="region of interest" description="Disordered" evidence="4">
    <location>
        <begin position="626"/>
        <end position="645"/>
    </location>
</feature>